<dbReference type="VEuPathDB" id="FungiDB:PDIP_75950"/>
<feature type="region of interest" description="Disordered" evidence="1">
    <location>
        <begin position="202"/>
        <end position="227"/>
    </location>
</feature>
<reference evidence="3 4" key="1">
    <citation type="submission" date="2020-08" db="EMBL/GenBank/DDBJ databases">
        <title>The completed genome sequence of the pathogenic ascomycete fungus Penicillium digitatum.</title>
        <authorList>
            <person name="Wang M."/>
        </authorList>
    </citation>
    <scope>NUCLEOTIDE SEQUENCE [LARGE SCALE GENOMIC DNA]</scope>
    <source>
        <strain evidence="3 4">PdW03</strain>
    </source>
</reference>
<gene>
    <name evidence="3" type="ORF">Pdw03_3856</name>
</gene>
<evidence type="ECO:0000313" key="3">
    <source>
        <dbReference type="EMBL" id="QQK41002.1"/>
    </source>
</evidence>
<dbReference type="KEGG" id="pdp:PDIP_75950"/>
<dbReference type="EMBL" id="CP060774">
    <property type="protein sequence ID" value="QQK41002.1"/>
    <property type="molecule type" value="Genomic_DNA"/>
</dbReference>
<evidence type="ECO:0000256" key="1">
    <source>
        <dbReference type="SAM" id="MobiDB-lite"/>
    </source>
</evidence>
<dbReference type="AlphaFoldDB" id="A0A7T7BIH0"/>
<dbReference type="GeneID" id="26235911"/>
<dbReference type="PANTHER" id="PTHR47524:SF1">
    <property type="entry name" value="20S RRNA ACCUMULATION PROTEIN 4"/>
    <property type="match status" value="1"/>
</dbReference>
<dbReference type="GO" id="GO:0005737">
    <property type="term" value="C:cytoplasm"/>
    <property type="evidence" value="ECO:0007669"/>
    <property type="project" value="InterPro"/>
</dbReference>
<dbReference type="GO" id="GO:0030490">
    <property type="term" value="P:maturation of SSU-rRNA"/>
    <property type="evidence" value="ECO:0007669"/>
    <property type="project" value="TreeGrafter"/>
</dbReference>
<dbReference type="Proteomes" id="UP000595662">
    <property type="component" value="Chromosome 1"/>
</dbReference>
<evidence type="ECO:0000313" key="4">
    <source>
        <dbReference type="Proteomes" id="UP000595662"/>
    </source>
</evidence>
<evidence type="ECO:0000259" key="2">
    <source>
        <dbReference type="Pfam" id="PF04194"/>
    </source>
</evidence>
<organism evidence="3 4">
    <name type="scientific">Penicillium digitatum</name>
    <name type="common">Green mold</name>
    <dbReference type="NCBI Taxonomy" id="36651"/>
    <lineage>
        <taxon>Eukaryota</taxon>
        <taxon>Fungi</taxon>
        <taxon>Dikarya</taxon>
        <taxon>Ascomycota</taxon>
        <taxon>Pezizomycotina</taxon>
        <taxon>Eurotiomycetes</taxon>
        <taxon>Eurotiomycetidae</taxon>
        <taxon>Eurotiales</taxon>
        <taxon>Aspergillaceae</taxon>
        <taxon>Penicillium</taxon>
    </lineage>
</organism>
<dbReference type="OMA" id="HQVIRYS"/>
<sequence>MDPYDSDSSVDEDFTDTGVLLGYAAEDVVEDVISHLGGWPKWLDEASPAPGDFANCKVCNSPMLLLLELHGDLPDHFPTDERRLYLFGCPRKPCNRKPGSIRAFRAARKVTIGEQKKQVEAKTEEIKPVAPEKPKQDLGASLFGATNLTSNISSNQNPFSSTSGPIPAGSNPFATPVQATPPTAEKPAVSTNTLASSFADKVRISSPPPSVATKKTPESSTPVPWPAQSAFPAPYNNFYLDAEYETLSRPSSPTVPDNVQIEPMEEDGAGGAELKDTFESELDKDFMKFSMRLEHNPEQVLRYEFRGTPLLYSTGDEVGARLHAHNAPGAKVTTLGAGSIPACEYCGSQRVFEFQIVPHAITMLEEGRPGVGLGKDDAGMEWGTIIMGVCGNNCTPPELGVTGWREEWAGVQWEELR</sequence>
<name>A0A7T7BIH0_PENDI</name>
<feature type="domain" description="Programmed cell death protein 2 C-terminal" evidence="2">
    <location>
        <begin position="283"/>
        <end position="413"/>
    </location>
</feature>
<dbReference type="PANTHER" id="PTHR47524">
    <property type="entry name" value="20S RRNA ACCUMULATION PROTEIN 4"/>
    <property type="match status" value="1"/>
</dbReference>
<accession>A0A7T7BIH0</accession>
<proteinExistence type="predicted"/>
<dbReference type="RefSeq" id="XP_014531752.1">
    <property type="nucleotide sequence ID" value="XM_014676266.1"/>
</dbReference>
<dbReference type="InterPro" id="IPR007320">
    <property type="entry name" value="PDCD2_C"/>
</dbReference>
<protein>
    <submittedName>
        <fullName evidence="3">Programmed cell death protein 2, C-terminal</fullName>
    </submittedName>
</protein>
<dbReference type="Pfam" id="PF04194">
    <property type="entry name" value="PDCD2_C"/>
    <property type="match status" value="1"/>
</dbReference>